<dbReference type="Proteomes" id="UP000606786">
    <property type="component" value="Unassembled WGS sequence"/>
</dbReference>
<feature type="compositionally biased region" description="Polar residues" evidence="1">
    <location>
        <begin position="17"/>
        <end position="45"/>
    </location>
</feature>
<accession>A0A811VGZ3</accession>
<keyword evidence="3" id="KW-1185">Reference proteome</keyword>
<organism evidence="2 3">
    <name type="scientific">Ceratitis capitata</name>
    <name type="common">Mediterranean fruit fly</name>
    <name type="synonym">Tephritis capitata</name>
    <dbReference type="NCBI Taxonomy" id="7213"/>
    <lineage>
        <taxon>Eukaryota</taxon>
        <taxon>Metazoa</taxon>
        <taxon>Ecdysozoa</taxon>
        <taxon>Arthropoda</taxon>
        <taxon>Hexapoda</taxon>
        <taxon>Insecta</taxon>
        <taxon>Pterygota</taxon>
        <taxon>Neoptera</taxon>
        <taxon>Endopterygota</taxon>
        <taxon>Diptera</taxon>
        <taxon>Brachycera</taxon>
        <taxon>Muscomorpha</taxon>
        <taxon>Tephritoidea</taxon>
        <taxon>Tephritidae</taxon>
        <taxon>Ceratitis</taxon>
        <taxon>Ceratitis</taxon>
    </lineage>
</organism>
<comment type="caution">
    <text evidence="2">The sequence shown here is derived from an EMBL/GenBank/DDBJ whole genome shotgun (WGS) entry which is preliminary data.</text>
</comment>
<dbReference type="AlphaFoldDB" id="A0A811VGZ3"/>
<evidence type="ECO:0000313" key="2">
    <source>
        <dbReference type="EMBL" id="CAD7014341.1"/>
    </source>
</evidence>
<proteinExistence type="predicted"/>
<gene>
    <name evidence="2" type="ORF">CCAP1982_LOCUS22338</name>
</gene>
<feature type="region of interest" description="Disordered" evidence="1">
    <location>
        <begin position="1"/>
        <end position="48"/>
    </location>
</feature>
<evidence type="ECO:0000256" key="1">
    <source>
        <dbReference type="SAM" id="MobiDB-lite"/>
    </source>
</evidence>
<feature type="non-terminal residue" evidence="2">
    <location>
        <position position="86"/>
    </location>
</feature>
<feature type="compositionally biased region" description="Basic residues" evidence="1">
    <location>
        <begin position="1"/>
        <end position="16"/>
    </location>
</feature>
<protein>
    <submittedName>
        <fullName evidence="2">(Mediterranean fruit fly) hypothetical protein</fullName>
    </submittedName>
</protein>
<sequence>MHTCTHKRTRKLRSSKTVKSNYSPNTIWQTKRQQQKEQSTTSVEKGNNVKGKQVINISNNITVNETSVIGISTPTKLQTHLQTHTQ</sequence>
<name>A0A811VGZ3_CERCA</name>
<feature type="non-terminal residue" evidence="2">
    <location>
        <position position="1"/>
    </location>
</feature>
<dbReference type="EMBL" id="CAJHJT010000056">
    <property type="protein sequence ID" value="CAD7014341.1"/>
    <property type="molecule type" value="Genomic_DNA"/>
</dbReference>
<evidence type="ECO:0000313" key="3">
    <source>
        <dbReference type="Proteomes" id="UP000606786"/>
    </source>
</evidence>
<reference evidence="2" key="1">
    <citation type="submission" date="2020-11" db="EMBL/GenBank/DDBJ databases">
        <authorList>
            <person name="Whitehead M."/>
        </authorList>
    </citation>
    <scope>NUCLEOTIDE SEQUENCE</scope>
    <source>
        <strain evidence="2">EGII</strain>
    </source>
</reference>